<evidence type="ECO:0000313" key="9">
    <source>
        <dbReference type="Proteomes" id="UP000071065"/>
    </source>
</evidence>
<dbReference type="FunFam" id="3.40.50.300:FF:000218">
    <property type="entry name" value="Multidrug ABC transporter ATP-binding protein"/>
    <property type="match status" value="1"/>
</dbReference>
<dbReference type="GO" id="GO:0016020">
    <property type="term" value="C:membrane"/>
    <property type="evidence" value="ECO:0007669"/>
    <property type="project" value="UniProtKB-SubCell"/>
</dbReference>
<dbReference type="PROSITE" id="PS50893">
    <property type="entry name" value="ABC_TRANSPORTER_2"/>
    <property type="match status" value="1"/>
</dbReference>
<reference evidence="8 9" key="1">
    <citation type="journal article" date="2016" name="Front. Microbiol.">
        <title>Genomic Insight into the Host-Endosymbiont Relationship of Endozoicomonas montiporae CL-33(T) with its Coral Host.</title>
        <authorList>
            <person name="Ding J.-Y."/>
            <person name="Shiu J.-H."/>
            <person name="Chen W.-M."/>
            <person name="Chiang Y.-R."/>
            <person name="Tang S.-L."/>
        </authorList>
    </citation>
    <scope>NUCLEOTIDE SEQUENCE [LARGE SCALE GENOMIC DNA]</scope>
    <source>
        <strain evidence="8 9">CL-33</strain>
    </source>
</reference>
<keyword evidence="4" id="KW-0067">ATP-binding</keyword>
<dbReference type="GO" id="GO:0015421">
    <property type="term" value="F:ABC-type oligopeptide transporter activity"/>
    <property type="evidence" value="ECO:0007669"/>
    <property type="project" value="TreeGrafter"/>
</dbReference>
<name>A0A142BJ52_9GAMM</name>
<dbReference type="KEGG" id="emp:EZMO1_4888"/>
<dbReference type="PATRIC" id="fig|570277.3.peg.5225"/>
<feature type="domain" description="ABC transporter" evidence="7">
    <location>
        <begin position="1"/>
        <end position="203"/>
    </location>
</feature>
<sequence length="208" mass="22846">MGPSGGGKSTLFDLLLRFRDIESGVIALDAVNIQSMDPSVLRSQFALVPQQPVLFSSTVWENLRYGRPDATDEQVIAAAKAAYADEFIQQLPEGYSSTLGEQGVKLSGGQHQRLAIARAILRNPKILLLDEATSALDAQSEHLVKQALDRLMKDRTTLIIAHRLATITHVDRIAVMDKGRVVAVGTHEELLESSGLYRRLADLQFADR</sequence>
<dbReference type="EMBL" id="CP013251">
    <property type="protein sequence ID" value="AMO58778.1"/>
    <property type="molecule type" value="Genomic_DNA"/>
</dbReference>
<dbReference type="SUPFAM" id="SSF52540">
    <property type="entry name" value="P-loop containing nucleoside triphosphate hydrolases"/>
    <property type="match status" value="1"/>
</dbReference>
<dbReference type="Proteomes" id="UP000071065">
    <property type="component" value="Chromosome"/>
</dbReference>
<evidence type="ECO:0000256" key="5">
    <source>
        <dbReference type="ARBA" id="ARBA00022989"/>
    </source>
</evidence>
<dbReference type="AlphaFoldDB" id="A0A142BJ52"/>
<evidence type="ECO:0000313" key="8">
    <source>
        <dbReference type="EMBL" id="AMO58778.1"/>
    </source>
</evidence>
<comment type="subcellular location">
    <subcellularLocation>
        <location evidence="1">Membrane</location>
        <topology evidence="1">Multi-pass membrane protein</topology>
    </subcellularLocation>
</comment>
<proteinExistence type="predicted"/>
<evidence type="ECO:0000256" key="6">
    <source>
        <dbReference type="ARBA" id="ARBA00023136"/>
    </source>
</evidence>
<protein>
    <submittedName>
        <fullName evidence="8">Multidrug ABC transporter ATPase/permease</fullName>
    </submittedName>
</protein>
<evidence type="ECO:0000256" key="2">
    <source>
        <dbReference type="ARBA" id="ARBA00022692"/>
    </source>
</evidence>
<keyword evidence="2" id="KW-0812">Transmembrane</keyword>
<keyword evidence="5" id="KW-1133">Transmembrane helix</keyword>
<dbReference type="GO" id="GO:0005524">
    <property type="term" value="F:ATP binding"/>
    <property type="evidence" value="ECO:0007669"/>
    <property type="project" value="UniProtKB-KW"/>
</dbReference>
<dbReference type="InterPro" id="IPR027417">
    <property type="entry name" value="P-loop_NTPase"/>
</dbReference>
<dbReference type="GO" id="GO:0090374">
    <property type="term" value="P:oligopeptide export from mitochondrion"/>
    <property type="evidence" value="ECO:0007669"/>
    <property type="project" value="TreeGrafter"/>
</dbReference>
<organism evidence="8 9">
    <name type="scientific">Endozoicomonas montiporae CL-33</name>
    <dbReference type="NCBI Taxonomy" id="570277"/>
    <lineage>
        <taxon>Bacteria</taxon>
        <taxon>Pseudomonadati</taxon>
        <taxon>Pseudomonadota</taxon>
        <taxon>Gammaproteobacteria</taxon>
        <taxon>Oceanospirillales</taxon>
        <taxon>Endozoicomonadaceae</taxon>
        <taxon>Endozoicomonas</taxon>
    </lineage>
</organism>
<dbReference type="InterPro" id="IPR039421">
    <property type="entry name" value="Type_1_exporter"/>
</dbReference>
<dbReference type="PANTHER" id="PTHR43394">
    <property type="entry name" value="ATP-DEPENDENT PERMEASE MDL1, MITOCHONDRIAL"/>
    <property type="match status" value="1"/>
</dbReference>
<dbReference type="SMART" id="SM00382">
    <property type="entry name" value="AAA"/>
    <property type="match status" value="1"/>
</dbReference>
<evidence type="ECO:0000256" key="4">
    <source>
        <dbReference type="ARBA" id="ARBA00022840"/>
    </source>
</evidence>
<accession>A0A142BJ52</accession>
<dbReference type="InterPro" id="IPR003593">
    <property type="entry name" value="AAA+_ATPase"/>
</dbReference>
<evidence type="ECO:0000256" key="3">
    <source>
        <dbReference type="ARBA" id="ARBA00022741"/>
    </source>
</evidence>
<gene>
    <name evidence="8" type="ORF">EZMO1_4888</name>
</gene>
<keyword evidence="3" id="KW-0547">Nucleotide-binding</keyword>
<evidence type="ECO:0000259" key="7">
    <source>
        <dbReference type="PROSITE" id="PS50893"/>
    </source>
</evidence>
<dbReference type="PANTHER" id="PTHR43394:SF1">
    <property type="entry name" value="ATP-BINDING CASSETTE SUB-FAMILY B MEMBER 10, MITOCHONDRIAL"/>
    <property type="match status" value="1"/>
</dbReference>
<keyword evidence="6" id="KW-0472">Membrane</keyword>
<dbReference type="STRING" id="570277.EZMO1_4888"/>
<dbReference type="Pfam" id="PF00005">
    <property type="entry name" value="ABC_tran"/>
    <property type="match status" value="1"/>
</dbReference>
<evidence type="ECO:0000256" key="1">
    <source>
        <dbReference type="ARBA" id="ARBA00004141"/>
    </source>
</evidence>
<dbReference type="Gene3D" id="3.40.50.300">
    <property type="entry name" value="P-loop containing nucleotide triphosphate hydrolases"/>
    <property type="match status" value="1"/>
</dbReference>
<dbReference type="GO" id="GO:0016887">
    <property type="term" value="F:ATP hydrolysis activity"/>
    <property type="evidence" value="ECO:0007669"/>
    <property type="project" value="InterPro"/>
</dbReference>
<dbReference type="InterPro" id="IPR003439">
    <property type="entry name" value="ABC_transporter-like_ATP-bd"/>
</dbReference>